<evidence type="ECO:0000313" key="2">
    <source>
        <dbReference type="Proteomes" id="UP001148629"/>
    </source>
</evidence>
<dbReference type="EMBL" id="JANRMS010001003">
    <property type="protein sequence ID" value="KAJ3532004.1"/>
    <property type="molecule type" value="Genomic_DNA"/>
</dbReference>
<sequence>MAFKELLTESSFAKHHRAVKSAPREVIFNPSLMLSAILYAMSAIPLTWDQASAASVPSLPGFQKHFQFQSGNSALEIRNFISIVYVGAGVGAGLSFFLNDILGRRWSFRLYTWVWIIGQIIATASPTLAGLYASRIISGLGMGALTVIGPMSIVEIAPAEIRGMLTAWFNVAMNMSATCGAFCVLGVYKNMPSTSLQYQVVWFSPCVYMFLCFVASFFVVESPRWLCLVDRHEEATQALITLRGLPAEHPRLQRELQEIQDAIHEEKTLNQEGIVGIFKEALLVPSNLRRVQQSLVSYALAQLSGANSVTSYFVPILTLMGIGGDTTRNIFLSGMYTFAKFCFAIIASFFFVDALGRRKSLFVGACLQMVSDIYIGVYIKYSQRGEVSDSASKGAIAFVFIHGFGYVVGRFDSRSLTTVLGHIAYTRLMTGLYILPYVFGGELWPNRIRSFGSALSQCFHWLFIFAMAYGAPSLLKQTNNWGAFIFFGGWCFVSLFYVYLMVPETSGLSVEEMDEIFKGSWFNAARRSKRQTNVTLIEGQEEHDKVAHHAKESEP</sequence>
<proteinExistence type="predicted"/>
<reference evidence="1" key="1">
    <citation type="submission" date="2022-08" db="EMBL/GenBank/DDBJ databases">
        <title>Genome Sequence of Fusarium decemcellulare.</title>
        <authorList>
            <person name="Buettner E."/>
        </authorList>
    </citation>
    <scope>NUCLEOTIDE SEQUENCE</scope>
    <source>
        <strain evidence="1">Babe19</strain>
    </source>
</reference>
<protein>
    <submittedName>
        <fullName evidence="1">Uncharacterized protein</fullName>
    </submittedName>
</protein>
<evidence type="ECO:0000313" key="1">
    <source>
        <dbReference type="EMBL" id="KAJ3532004.1"/>
    </source>
</evidence>
<gene>
    <name evidence="1" type="ORF">NM208_g8628</name>
</gene>
<name>A0ACC1S4Q5_9HYPO</name>
<comment type="caution">
    <text evidence="1">The sequence shown here is derived from an EMBL/GenBank/DDBJ whole genome shotgun (WGS) entry which is preliminary data.</text>
</comment>
<accession>A0ACC1S4Q5</accession>
<keyword evidence="2" id="KW-1185">Reference proteome</keyword>
<organism evidence="1 2">
    <name type="scientific">Fusarium decemcellulare</name>
    <dbReference type="NCBI Taxonomy" id="57161"/>
    <lineage>
        <taxon>Eukaryota</taxon>
        <taxon>Fungi</taxon>
        <taxon>Dikarya</taxon>
        <taxon>Ascomycota</taxon>
        <taxon>Pezizomycotina</taxon>
        <taxon>Sordariomycetes</taxon>
        <taxon>Hypocreomycetidae</taxon>
        <taxon>Hypocreales</taxon>
        <taxon>Nectriaceae</taxon>
        <taxon>Fusarium</taxon>
        <taxon>Fusarium decemcellulare species complex</taxon>
    </lineage>
</organism>
<dbReference type="Proteomes" id="UP001148629">
    <property type="component" value="Unassembled WGS sequence"/>
</dbReference>